<reference evidence="2 3" key="1">
    <citation type="submission" date="2019-07" db="EMBL/GenBank/DDBJ databases">
        <title>R&amp;d 2014.</title>
        <authorList>
            <person name="Klenk H.-P."/>
        </authorList>
    </citation>
    <scope>NUCLEOTIDE SEQUENCE [LARGE SCALE GENOMIC DNA]</scope>
    <source>
        <strain evidence="2 3">DSM 43194</strain>
    </source>
</reference>
<organism evidence="2 3">
    <name type="scientific">Prauserella rugosa</name>
    <dbReference type="NCBI Taxonomy" id="43354"/>
    <lineage>
        <taxon>Bacteria</taxon>
        <taxon>Bacillati</taxon>
        <taxon>Actinomycetota</taxon>
        <taxon>Actinomycetes</taxon>
        <taxon>Pseudonocardiales</taxon>
        <taxon>Pseudonocardiaceae</taxon>
        <taxon>Prauserella</taxon>
    </lineage>
</organism>
<dbReference type="RefSeq" id="WP_051757541.1">
    <property type="nucleotide sequence ID" value="NZ_JOIJ01000004.1"/>
</dbReference>
<dbReference type="Proteomes" id="UP000317303">
    <property type="component" value="Unassembled WGS sequence"/>
</dbReference>
<dbReference type="AlphaFoldDB" id="A0A660CH57"/>
<feature type="compositionally biased region" description="Low complexity" evidence="1">
    <location>
        <begin position="260"/>
        <end position="273"/>
    </location>
</feature>
<evidence type="ECO:0000256" key="1">
    <source>
        <dbReference type="SAM" id="MobiDB-lite"/>
    </source>
</evidence>
<proteinExistence type="predicted"/>
<evidence type="ECO:0000313" key="3">
    <source>
        <dbReference type="Proteomes" id="UP000317303"/>
    </source>
</evidence>
<comment type="caution">
    <text evidence="2">The sequence shown here is derived from an EMBL/GenBank/DDBJ whole genome shotgun (WGS) entry which is preliminary data.</text>
</comment>
<dbReference type="EMBL" id="VLJV01000001">
    <property type="protein sequence ID" value="TWH22868.1"/>
    <property type="molecule type" value="Genomic_DNA"/>
</dbReference>
<gene>
    <name evidence="2" type="ORF">JD82_04760</name>
</gene>
<keyword evidence="3" id="KW-1185">Reference proteome</keyword>
<sequence>MWFFRVIFAVRSAHAKIEYDTIARGYSLGCSKKRPGISGEGSRGGFNALFDSLQQAAGTIDDVVTDVLNGPWHGPSGDYGHPGVQGSWAAFIEEARRDVQRLPEVAMERGDQLRSAASRYIESDAETTAAIGKIGGSLQSSGLGGGIAIGANAGAFGDEGIVAGGLTGGIRDILDGGDAGSGTVEAQEGIPGGGFTGGLSAETKAEAVEQHTAGANEEIPGGGFTGGVMPEAKESAVTEEASGAGTDGVMSPETARRLAGSDAASADTGDVEF</sequence>
<protein>
    <submittedName>
        <fullName evidence="2">Uncharacterized protein</fullName>
    </submittedName>
</protein>
<name>A0A660CH57_9PSEU</name>
<feature type="region of interest" description="Disordered" evidence="1">
    <location>
        <begin position="216"/>
        <end position="273"/>
    </location>
</feature>
<evidence type="ECO:0000313" key="2">
    <source>
        <dbReference type="EMBL" id="TWH22868.1"/>
    </source>
</evidence>
<accession>A0A660CH57</accession>